<feature type="region of interest" description="Disordered" evidence="1">
    <location>
        <begin position="720"/>
        <end position="797"/>
    </location>
</feature>
<evidence type="ECO:0000256" key="1">
    <source>
        <dbReference type="SAM" id="MobiDB-lite"/>
    </source>
</evidence>
<dbReference type="Pfam" id="PF12044">
    <property type="entry name" value="Metallopep"/>
    <property type="match status" value="2"/>
</dbReference>
<name>A0A0G2FMS2_9PEZI</name>
<gene>
    <name evidence="2" type="ORF">UCDDA912_g04719</name>
</gene>
<dbReference type="PANTHER" id="PTHR21054:SF2">
    <property type="entry name" value="MIP04191P"/>
    <property type="match status" value="1"/>
</dbReference>
<reference evidence="2 3" key="2">
    <citation type="submission" date="2015-05" db="EMBL/GenBank/DDBJ databases">
        <authorList>
            <person name="Morales-Cruz A."/>
            <person name="Amrine K.C."/>
            <person name="Cantu D."/>
        </authorList>
    </citation>
    <scope>NUCLEOTIDE SEQUENCE [LARGE SCALE GENOMIC DNA]</scope>
    <source>
        <strain evidence="2">DA912</strain>
    </source>
</reference>
<keyword evidence="3" id="KW-1185">Reference proteome</keyword>
<feature type="region of interest" description="Disordered" evidence="1">
    <location>
        <begin position="1"/>
        <end position="28"/>
    </location>
</feature>
<dbReference type="AlphaFoldDB" id="A0A0G2FMS2"/>
<organism evidence="2 3">
    <name type="scientific">Diaporthe ampelina</name>
    <dbReference type="NCBI Taxonomy" id="1214573"/>
    <lineage>
        <taxon>Eukaryota</taxon>
        <taxon>Fungi</taxon>
        <taxon>Dikarya</taxon>
        <taxon>Ascomycota</taxon>
        <taxon>Pezizomycotina</taxon>
        <taxon>Sordariomycetes</taxon>
        <taxon>Sordariomycetidae</taxon>
        <taxon>Diaporthales</taxon>
        <taxon>Diaporthaceae</taxon>
        <taxon>Diaporthe</taxon>
    </lineage>
</organism>
<proteinExistence type="predicted"/>
<dbReference type="OrthoDB" id="74460at2759"/>
<dbReference type="InterPro" id="IPR053002">
    <property type="entry name" value="Metalloproteinase_M10B"/>
</dbReference>
<reference evidence="2 3" key="1">
    <citation type="submission" date="2015-05" db="EMBL/GenBank/DDBJ databases">
        <title>Distinctive expansion of gene families associated with plant cell wall degradation and secondary metabolism in the genomes of grapevine trunk pathogens.</title>
        <authorList>
            <person name="Lawrence D.P."/>
            <person name="Travadon R."/>
            <person name="Rolshausen P.E."/>
            <person name="Baumgartner K."/>
        </authorList>
    </citation>
    <scope>NUCLEOTIDE SEQUENCE [LARGE SCALE GENOMIC DNA]</scope>
    <source>
        <strain evidence="2">DA912</strain>
    </source>
</reference>
<accession>A0A0G2FMS2</accession>
<evidence type="ECO:0000313" key="3">
    <source>
        <dbReference type="Proteomes" id="UP000034680"/>
    </source>
</evidence>
<dbReference type="PANTHER" id="PTHR21054">
    <property type="entry name" value="ZINC METALLOPROTEINASE-RELATED"/>
    <property type="match status" value="1"/>
</dbReference>
<dbReference type="InterPro" id="IPR021917">
    <property type="entry name" value="Unchr_Zn-peptidase-like"/>
</dbReference>
<dbReference type="EMBL" id="LCUC01000166">
    <property type="protein sequence ID" value="KKY35299.1"/>
    <property type="molecule type" value="Genomic_DNA"/>
</dbReference>
<evidence type="ECO:0000313" key="2">
    <source>
        <dbReference type="EMBL" id="KKY35299.1"/>
    </source>
</evidence>
<dbReference type="Proteomes" id="UP000034680">
    <property type="component" value="Unassembled WGS sequence"/>
</dbReference>
<feature type="compositionally biased region" description="Acidic residues" evidence="1">
    <location>
        <begin position="736"/>
        <end position="757"/>
    </location>
</feature>
<comment type="caution">
    <text evidence="2">The sequence shown here is derived from an EMBL/GenBank/DDBJ whole genome shotgun (WGS) entry which is preliminary data.</text>
</comment>
<sequence>MDTIPLTDPLPAVENENVEDSDSSSDLSVSSDLVFDNVENGETVYQRCIILKAQYEPTVTAPSMVTVEQKSDEGDELYPPQTWPVAKGRTKIIAMLSPGVNVLHILPNSDATRGRELELIYTPNFRGSFDSAINKLRLTAYMWQAMIAEDMRMNGLQRRSFRLDEDWAIDTTSARFIHAFRQADLWEAGAARLTAKVHVLQSTHSTLEIQNAKIAQDNPHGKNKKRLHTWFVDALQASGLTIFTDSARPVVAGLIIDSTWMQEEGFALGHAALGSHNPIGLSLCVFGSHLTYAWPEHVEEIASYLTDARAPEEYIVSTANATSGSMWEICSIGQTEFLHQLGHAFGASHNKGIMKGGCAHHWPRHFVSRTAPDRLTGKEGIVVKEGKTANEATFDLKDLLMLSYLPQFRMPDDVSHEIDVLSARYMMPHITVGEGEDVEGNPEKQLLMSSPAGLVRTLWNGQPSHEPTLEEPQEGALVPIRLIEEEFSRDEQIQLAVLACNGMERMVGNLWELIADPSTIPIPGSHIVLEKRSVVCGNLEENPNHFEFTPLWRWATLLSKPMEHGTIARANEVDVCIGDSLLGLYVRFEDGLRVNCGPRFNKAAGGKYEKHFGGHIREFLMIPTNQEVVRFEIGRDAHALRGLKVYLSNGEVKGALSGGGFYDERCILEAPSGQRIVGLHGRSYFGDQNYDCMVEFGIITAPRDVELPMQAYEMYELNNTDGGLSEADYDRHDDPDVMPDNETDSSEDDDDPDDPDDPNAPNAPIAHDDEDHDFLAGMVESMEPIQEDGENQDQGVY</sequence>
<protein>
    <submittedName>
        <fullName evidence="2">Putative zinc metalloproteinase</fullName>
    </submittedName>
</protein>